<dbReference type="EMBL" id="CP036401">
    <property type="protein sequence ID" value="QBI02278.1"/>
    <property type="molecule type" value="Genomic_DNA"/>
</dbReference>
<dbReference type="InterPro" id="IPR025406">
    <property type="entry name" value="DUF4132"/>
</dbReference>
<evidence type="ECO:0000313" key="4">
    <source>
        <dbReference type="Proteomes" id="UP000292307"/>
    </source>
</evidence>
<name>A0A411X011_9BURK</name>
<reference evidence="2" key="3">
    <citation type="submission" date="2022-12" db="EMBL/GenBank/DDBJ databases">
        <authorList>
            <person name="Sun Q."/>
            <person name="Kim S."/>
        </authorList>
    </citation>
    <scope>NUCLEOTIDE SEQUENCE</scope>
    <source>
        <strain evidence="2">KCTC 12343</strain>
    </source>
</reference>
<dbReference type="Proteomes" id="UP000292307">
    <property type="component" value="Chromosome"/>
</dbReference>
<dbReference type="OrthoDB" id="9763697at2"/>
<keyword evidence="4" id="KW-1185">Reference proteome</keyword>
<dbReference type="RefSeq" id="WP_131146393.1">
    <property type="nucleotide sequence ID" value="NZ_BMWV01000022.1"/>
</dbReference>
<gene>
    <name evidence="3" type="ORF">EYF70_16600</name>
    <name evidence="2" type="ORF">GCM10007387_56980</name>
</gene>
<proteinExistence type="predicted"/>
<reference evidence="2" key="1">
    <citation type="journal article" date="2014" name="Int. J. Syst. Evol. Microbiol.">
        <title>Complete genome sequence of Corynebacterium casei LMG S-19264T (=DSM 44701T), isolated from a smear-ripened cheese.</title>
        <authorList>
            <consortium name="US DOE Joint Genome Institute (JGI-PGF)"/>
            <person name="Walter F."/>
            <person name="Albersmeier A."/>
            <person name="Kalinowski J."/>
            <person name="Ruckert C."/>
        </authorList>
    </citation>
    <scope>NUCLEOTIDE SEQUENCE</scope>
    <source>
        <strain evidence="2">KCTC 12343</strain>
    </source>
</reference>
<evidence type="ECO:0000313" key="3">
    <source>
        <dbReference type="EMBL" id="QBI02278.1"/>
    </source>
</evidence>
<reference evidence="3 4" key="2">
    <citation type="submission" date="2019-02" db="EMBL/GenBank/DDBJ databases">
        <title>Draft Genome Sequences of Six Type Strains of the Genus Massilia.</title>
        <authorList>
            <person name="Miess H."/>
            <person name="Frediansyhah A."/>
            <person name="Gross H."/>
        </authorList>
    </citation>
    <scope>NUCLEOTIDE SEQUENCE [LARGE SCALE GENOMIC DNA]</scope>
    <source>
        <strain evidence="3 4">DSM 17472</strain>
    </source>
</reference>
<protein>
    <submittedName>
        <fullName evidence="3">DUF4132 domain-containing protein</fullName>
    </submittedName>
</protein>
<feature type="domain" description="DUF4132" evidence="1">
    <location>
        <begin position="364"/>
        <end position="507"/>
    </location>
</feature>
<dbReference type="Pfam" id="PF13569">
    <property type="entry name" value="DUF4132"/>
    <property type="match status" value="1"/>
</dbReference>
<dbReference type="Proteomes" id="UP000628442">
    <property type="component" value="Unassembled WGS sequence"/>
</dbReference>
<dbReference type="AlphaFoldDB" id="A0A411X011"/>
<evidence type="ECO:0000313" key="2">
    <source>
        <dbReference type="EMBL" id="GGY67343.1"/>
    </source>
</evidence>
<sequence length="699" mass="76735">MTTFAELHARLAGPAPDHERFTGPPLDLEGLTPDELGRLWPLLQQAVQVRDGDPARRQQALDILERARKLGLVPHLDTALLCATLRVIPPRDRSTPATCDTDFHWLVMQAGYLAVAPASAEEAAMLEAQLAHMLPPVEYWPRLRYGILAMARVAGARRLAARLLDSMREHYNDGLPARELAVLARAAPAALMTLAGGGPFWYRGGDEEGRAHPSEPMVGDPDYAAFARAVLEEAAQVLERMHAGELPYKADYYDSDDGHVLALAARVGALGDEPWYRAVIGRLLPLACVAPTAARSAPSQALTIALGYLTEAVPTPEGVAALRAALKVVRHAGLEKKLARHLKPAERRLATRPEIALRLTGLEPKQQRAMLAALLEACFSRPVELPYREWRERLLGTDAAAAFARTLVWRAAASFMLDQNDQPVDVLGQAVRIAGDAGVVLWHPVEAAAEERDAWRTHLLRRELRQPLRQVFRECYVPPPDADPGEVFRGYELDGRRLIGMAGRDGWRLEYEGMVRQFGDIRAVFGIGRLYPGYAGIVPSGPIAFLRGAQQVAARDVPPRVYSETCRAVDLLVSVSTIALETDDGQSTWDERTRRLFLLRDQAGIDGMRRQVLERVLSAQVAAGTVSVQGFHVHVGDARVSLRTGKVWRDGAQVELALKPANKRDAKRLGAVPWLPYDEALLERVVHSVGALLDGAGSR</sequence>
<organism evidence="2 5">
    <name type="scientific">Pseudoduganella albidiflava</name>
    <dbReference type="NCBI Taxonomy" id="321983"/>
    <lineage>
        <taxon>Bacteria</taxon>
        <taxon>Pseudomonadati</taxon>
        <taxon>Pseudomonadota</taxon>
        <taxon>Betaproteobacteria</taxon>
        <taxon>Burkholderiales</taxon>
        <taxon>Oxalobacteraceae</taxon>
        <taxon>Telluria group</taxon>
        <taxon>Pseudoduganella</taxon>
    </lineage>
</organism>
<dbReference type="EMBL" id="BMWV01000022">
    <property type="protein sequence ID" value="GGY67343.1"/>
    <property type="molecule type" value="Genomic_DNA"/>
</dbReference>
<evidence type="ECO:0000259" key="1">
    <source>
        <dbReference type="Pfam" id="PF13569"/>
    </source>
</evidence>
<accession>A0A411X011</accession>
<evidence type="ECO:0000313" key="5">
    <source>
        <dbReference type="Proteomes" id="UP000628442"/>
    </source>
</evidence>